<dbReference type="Proteomes" id="UP000316426">
    <property type="component" value="Chromosome"/>
</dbReference>
<dbReference type="PANTHER" id="PTHR30290:SF83">
    <property type="entry name" value="ABC TRANSPORTER SUBSTRATE-BINDING PROTEIN"/>
    <property type="match status" value="1"/>
</dbReference>
<evidence type="ECO:0000256" key="2">
    <source>
        <dbReference type="ARBA" id="ARBA00022729"/>
    </source>
</evidence>
<proteinExistence type="inferred from homology"/>
<gene>
    <name evidence="4" type="primary">oppA</name>
    <name evidence="4" type="ORF">Spa11_12040</name>
</gene>
<dbReference type="PANTHER" id="PTHR30290">
    <property type="entry name" value="PERIPLASMIC BINDING COMPONENT OF ABC TRANSPORTER"/>
    <property type="match status" value="1"/>
</dbReference>
<dbReference type="PROSITE" id="PS01040">
    <property type="entry name" value="SBP_BACTERIAL_5"/>
    <property type="match status" value="1"/>
</dbReference>
<dbReference type="GO" id="GO:1904680">
    <property type="term" value="F:peptide transmembrane transporter activity"/>
    <property type="evidence" value="ECO:0007669"/>
    <property type="project" value="TreeGrafter"/>
</dbReference>
<dbReference type="GO" id="GO:0030288">
    <property type="term" value="C:outer membrane-bounded periplasmic space"/>
    <property type="evidence" value="ECO:0007669"/>
    <property type="project" value="UniProtKB-ARBA"/>
</dbReference>
<comment type="similarity">
    <text evidence="1">Belongs to the bacterial solute-binding protein 5 family.</text>
</comment>
<evidence type="ECO:0000313" key="5">
    <source>
        <dbReference type="Proteomes" id="UP000316426"/>
    </source>
</evidence>
<dbReference type="Gene3D" id="3.40.190.10">
    <property type="entry name" value="Periplasmic binding protein-like II"/>
    <property type="match status" value="2"/>
</dbReference>
<dbReference type="PIRSF" id="PIRSF002741">
    <property type="entry name" value="MppA"/>
    <property type="match status" value="1"/>
</dbReference>
<dbReference type="RefSeq" id="WP_145109279.1">
    <property type="nucleotide sequence ID" value="NZ_CP036349.1"/>
</dbReference>
<name>A0A518K5H3_9BACT</name>
<keyword evidence="2" id="KW-0732">Signal</keyword>
<dbReference type="EMBL" id="CP036349">
    <property type="protein sequence ID" value="QDV73017.1"/>
    <property type="molecule type" value="Genomic_DNA"/>
</dbReference>
<protein>
    <submittedName>
        <fullName evidence="4">Oligopeptide-binding protein OppA</fullName>
    </submittedName>
</protein>
<reference evidence="4 5" key="1">
    <citation type="submission" date="2019-02" db="EMBL/GenBank/DDBJ databases">
        <title>Deep-cultivation of Planctomycetes and their phenomic and genomic characterization uncovers novel biology.</title>
        <authorList>
            <person name="Wiegand S."/>
            <person name="Jogler M."/>
            <person name="Boedeker C."/>
            <person name="Pinto D."/>
            <person name="Vollmers J."/>
            <person name="Rivas-Marin E."/>
            <person name="Kohn T."/>
            <person name="Peeters S.H."/>
            <person name="Heuer A."/>
            <person name="Rast P."/>
            <person name="Oberbeckmann S."/>
            <person name="Bunk B."/>
            <person name="Jeske O."/>
            <person name="Meyerdierks A."/>
            <person name="Storesund J.E."/>
            <person name="Kallscheuer N."/>
            <person name="Luecker S."/>
            <person name="Lage O.M."/>
            <person name="Pohl T."/>
            <person name="Merkel B.J."/>
            <person name="Hornburger P."/>
            <person name="Mueller R.-W."/>
            <person name="Bruemmer F."/>
            <person name="Labrenz M."/>
            <person name="Spormann A.M."/>
            <person name="Op den Camp H."/>
            <person name="Overmann J."/>
            <person name="Amann R."/>
            <person name="Jetten M.S.M."/>
            <person name="Mascher T."/>
            <person name="Medema M.H."/>
            <person name="Devos D.P."/>
            <person name="Kaster A.-K."/>
            <person name="Ovreas L."/>
            <person name="Rohde M."/>
            <person name="Galperin M.Y."/>
            <person name="Jogler C."/>
        </authorList>
    </citation>
    <scope>NUCLEOTIDE SEQUENCE [LARGE SCALE GENOMIC DNA]</scope>
    <source>
        <strain evidence="4 5">Spa11</strain>
    </source>
</reference>
<dbReference type="CDD" id="cd08504">
    <property type="entry name" value="PBP2_OppA"/>
    <property type="match status" value="1"/>
</dbReference>
<keyword evidence="5" id="KW-1185">Reference proteome</keyword>
<dbReference type="SUPFAM" id="SSF53850">
    <property type="entry name" value="Periplasmic binding protein-like II"/>
    <property type="match status" value="1"/>
</dbReference>
<feature type="domain" description="Solute-binding protein family 5" evidence="3">
    <location>
        <begin position="74"/>
        <end position="165"/>
    </location>
</feature>
<organism evidence="4 5">
    <name type="scientific">Botrimarina mediterranea</name>
    <dbReference type="NCBI Taxonomy" id="2528022"/>
    <lineage>
        <taxon>Bacteria</taxon>
        <taxon>Pseudomonadati</taxon>
        <taxon>Planctomycetota</taxon>
        <taxon>Planctomycetia</taxon>
        <taxon>Pirellulales</taxon>
        <taxon>Lacipirellulaceae</taxon>
        <taxon>Botrimarina</taxon>
    </lineage>
</organism>
<evidence type="ECO:0000259" key="3">
    <source>
        <dbReference type="Pfam" id="PF00496"/>
    </source>
</evidence>
<dbReference type="Pfam" id="PF00496">
    <property type="entry name" value="SBP_bac_5"/>
    <property type="match status" value="2"/>
</dbReference>
<feature type="domain" description="Solute-binding protein family 5" evidence="3">
    <location>
        <begin position="239"/>
        <end position="542"/>
    </location>
</feature>
<dbReference type="Gene3D" id="3.10.105.10">
    <property type="entry name" value="Dipeptide-binding Protein, Domain 3"/>
    <property type="match status" value="1"/>
</dbReference>
<dbReference type="InterPro" id="IPR030678">
    <property type="entry name" value="Peptide/Ni-bd"/>
</dbReference>
<sequence length="649" mass="74072">MPPRLALAIAIFVLLVGGIIAVVKEGQLPPADFTFNNDTEVESLDPAVVTGQPEGRIIDELYEGLVRLGPKDREPIPGVAESWDISEDGRTYTFHLRHDAKWSDGSPLNAHDMVYSMRRFLDPQTFAEYAYQAWYLKNGRRYSRAARGVEPGDKVEVELVERPDGALPFARGAVLRGELVRIETDEGVDQEMLDDPMKFVDHRTFVVSIDGEERLFRVGDNVPTTAPEGAEPCRQVLLDFSEVGFRAIDDYTVETVLESPTPYWLNLLGFYPLAPVNQKCVETHGPGQWTEVENIVTNGPFKLEFHRIRDRIRLRKNEHYWNRDNVALETIDALAVQALTTSFNLYETGKVDWITKVTPLIARELFEADPPRPDFNPDAQFGTYFYTFNTSRKPFDDVRVRQALMLAIDREEIVTTACAGELPALSMTPPGLPEYKAPECEPMNITRAKELLAEAGYPDGTGFPKIEILYNYEQQHQTIAELIRKQWRRNLGIDVATRNEEWGSYLSSQRQQKYDVVRRAWIGDYLDPNSMLDLWVTGGENNSTGWSNAEFDKLIQDAKAEPDADKRLEMLADAERILMREGPVMPIYYYVSRSMLKPYVYGWYNNLEDRHPLWTLSIRRDASGPNDFMASKPVREITMKPRRTEAATP</sequence>
<dbReference type="GO" id="GO:0043190">
    <property type="term" value="C:ATP-binding cassette (ABC) transporter complex"/>
    <property type="evidence" value="ECO:0007669"/>
    <property type="project" value="InterPro"/>
</dbReference>
<dbReference type="FunFam" id="3.10.105.10:FF:000001">
    <property type="entry name" value="Oligopeptide ABC transporter, oligopeptide-binding protein"/>
    <property type="match status" value="1"/>
</dbReference>
<dbReference type="InterPro" id="IPR039424">
    <property type="entry name" value="SBP_5"/>
</dbReference>
<dbReference type="AlphaFoldDB" id="A0A518K5H3"/>
<accession>A0A518K5H3</accession>
<dbReference type="InterPro" id="IPR000914">
    <property type="entry name" value="SBP_5_dom"/>
</dbReference>
<dbReference type="GO" id="GO:0015833">
    <property type="term" value="P:peptide transport"/>
    <property type="evidence" value="ECO:0007669"/>
    <property type="project" value="TreeGrafter"/>
</dbReference>
<evidence type="ECO:0000313" key="4">
    <source>
        <dbReference type="EMBL" id="QDV73017.1"/>
    </source>
</evidence>
<dbReference type="InterPro" id="IPR023765">
    <property type="entry name" value="SBP_5_CS"/>
</dbReference>
<evidence type="ECO:0000256" key="1">
    <source>
        <dbReference type="ARBA" id="ARBA00005695"/>
    </source>
</evidence>
<dbReference type="KEGG" id="bmei:Spa11_12040"/>